<sequence length="354" mass="39206">MEESYPMTGGDGQFSYAKNSNPQGRAADNVKALLVGTIAENLDIEHICRESTIFRIADLGCSVGPNTYIAVNNIIEVVAQKCQSKGHASLPDFQVFFNDHVSNDFNLLFANLPPERQYFAVGVPGSFHTRLFPKASINFIYSAYALQWLSKAPAELGDQLNSTSCNKGRIYYSNAPNEVGQAYSAQYAKDIGSFLCARAEELAPGGLMTILIPGRNDGTILAQSSMGPHFEYLESSLLDMAKEGIISKDRIDSFNLPIYSPSMEELRTLIQENGCFEIVRLDGQPQKYPTLTAMECRAGLEGIFSKHFGSENMDLLFDRYAKIIDERPLISAAADGYTYSMGFFVLLKRKKLEE</sequence>
<proteinExistence type="predicted"/>
<evidence type="ECO:0000256" key="2">
    <source>
        <dbReference type="ARBA" id="ARBA00022679"/>
    </source>
</evidence>
<evidence type="ECO:0000256" key="1">
    <source>
        <dbReference type="ARBA" id="ARBA00022603"/>
    </source>
</evidence>
<evidence type="ECO:0000256" key="3">
    <source>
        <dbReference type="ARBA" id="ARBA00022723"/>
    </source>
</evidence>
<reference evidence="5" key="1">
    <citation type="submission" date="2018-02" db="EMBL/GenBank/DDBJ databases">
        <authorList>
            <person name="Cohen D.B."/>
            <person name="Kent A.D."/>
        </authorList>
    </citation>
    <scope>NUCLEOTIDE SEQUENCE</scope>
</reference>
<dbReference type="GO" id="GO:0008168">
    <property type="term" value="F:methyltransferase activity"/>
    <property type="evidence" value="ECO:0007669"/>
    <property type="project" value="UniProtKB-KW"/>
</dbReference>
<dbReference type="SUPFAM" id="SSF53335">
    <property type="entry name" value="S-adenosyl-L-methionine-dependent methyltransferases"/>
    <property type="match status" value="1"/>
</dbReference>
<evidence type="ECO:0000256" key="4">
    <source>
        <dbReference type="ARBA" id="ARBA00022842"/>
    </source>
</evidence>
<keyword evidence="1" id="KW-0489">Methyltransferase</keyword>
<dbReference type="GO" id="GO:0046872">
    <property type="term" value="F:metal ion binding"/>
    <property type="evidence" value="ECO:0007669"/>
    <property type="project" value="UniProtKB-KW"/>
</dbReference>
<evidence type="ECO:0000313" key="5">
    <source>
        <dbReference type="EMBL" id="SPD01849.1"/>
    </source>
</evidence>
<evidence type="ECO:0008006" key="6">
    <source>
        <dbReference type="Google" id="ProtNLM"/>
    </source>
</evidence>
<accession>A0A2N9GQZ7</accession>
<dbReference type="Gene3D" id="1.10.1200.270">
    <property type="entry name" value="Methyltransferase, alpha-helical capping domain"/>
    <property type="match status" value="1"/>
</dbReference>
<protein>
    <recommendedName>
        <fullName evidence="6">S-adenosylmethionine-dependent methyltransferase</fullName>
    </recommendedName>
</protein>
<dbReference type="InterPro" id="IPR005299">
    <property type="entry name" value="MeTrfase_7"/>
</dbReference>
<dbReference type="GO" id="GO:0032259">
    <property type="term" value="P:methylation"/>
    <property type="evidence" value="ECO:0007669"/>
    <property type="project" value="UniProtKB-KW"/>
</dbReference>
<dbReference type="AlphaFoldDB" id="A0A2N9GQZ7"/>
<organism evidence="5">
    <name type="scientific">Fagus sylvatica</name>
    <name type="common">Beechnut</name>
    <dbReference type="NCBI Taxonomy" id="28930"/>
    <lineage>
        <taxon>Eukaryota</taxon>
        <taxon>Viridiplantae</taxon>
        <taxon>Streptophyta</taxon>
        <taxon>Embryophyta</taxon>
        <taxon>Tracheophyta</taxon>
        <taxon>Spermatophyta</taxon>
        <taxon>Magnoliopsida</taxon>
        <taxon>eudicotyledons</taxon>
        <taxon>Gunneridae</taxon>
        <taxon>Pentapetalae</taxon>
        <taxon>rosids</taxon>
        <taxon>fabids</taxon>
        <taxon>Fagales</taxon>
        <taxon>Fagaceae</taxon>
        <taxon>Fagus</taxon>
    </lineage>
</organism>
<dbReference type="Gene3D" id="3.40.50.150">
    <property type="entry name" value="Vaccinia Virus protein VP39"/>
    <property type="match status" value="1"/>
</dbReference>
<dbReference type="EMBL" id="OIVN01002230">
    <property type="protein sequence ID" value="SPD01849.1"/>
    <property type="molecule type" value="Genomic_DNA"/>
</dbReference>
<keyword evidence="3" id="KW-0479">Metal-binding</keyword>
<dbReference type="InterPro" id="IPR029063">
    <property type="entry name" value="SAM-dependent_MTases_sf"/>
</dbReference>
<keyword evidence="2" id="KW-0808">Transferase</keyword>
<dbReference type="InterPro" id="IPR042086">
    <property type="entry name" value="MeTrfase_capping"/>
</dbReference>
<dbReference type="PANTHER" id="PTHR31009">
    <property type="entry name" value="S-ADENOSYL-L-METHIONINE:CARBOXYL METHYLTRANSFERASE FAMILY PROTEIN"/>
    <property type="match status" value="1"/>
</dbReference>
<gene>
    <name evidence="5" type="ORF">FSB_LOCUS29731</name>
</gene>
<keyword evidence="4" id="KW-0460">Magnesium</keyword>
<dbReference type="Pfam" id="PF03492">
    <property type="entry name" value="Methyltransf_7"/>
    <property type="match status" value="1"/>
</dbReference>
<name>A0A2N9GQZ7_FAGSY</name>